<dbReference type="GO" id="GO:0016114">
    <property type="term" value="P:terpenoid biosynthetic process"/>
    <property type="evidence" value="ECO:0007669"/>
    <property type="project" value="UniProtKB-UniRule"/>
</dbReference>
<evidence type="ECO:0000313" key="13">
    <source>
        <dbReference type="Proteomes" id="UP000568050"/>
    </source>
</evidence>
<comment type="pathway">
    <text evidence="9">Isoprenoid biosynthesis; isopentenyl diphosphate biosynthesis via DXP pathway; isopentenyl diphosphate from 1-deoxy-D-xylulose 5-phosphate: step 3/6.</text>
</comment>
<dbReference type="RefSeq" id="WP_183374822.1">
    <property type="nucleotide sequence ID" value="NZ_CP136959.1"/>
</dbReference>
<dbReference type="GO" id="GO:0019288">
    <property type="term" value="P:isopentenyl diphosphate biosynthetic process, methylerythritol 4-phosphate pathway"/>
    <property type="evidence" value="ECO:0007669"/>
    <property type="project" value="UniProtKB-UniRule"/>
</dbReference>
<dbReference type="GO" id="GO:0050515">
    <property type="term" value="F:4-(cytidine 5'-diphospho)-2-C-methyl-D-erythritol kinase activity"/>
    <property type="evidence" value="ECO:0007669"/>
    <property type="project" value="UniProtKB-UniRule"/>
</dbReference>
<evidence type="ECO:0000256" key="8">
    <source>
        <dbReference type="ARBA" id="ARBA00032554"/>
    </source>
</evidence>
<dbReference type="GO" id="GO:0005524">
    <property type="term" value="F:ATP binding"/>
    <property type="evidence" value="ECO:0007669"/>
    <property type="project" value="UniProtKB-UniRule"/>
</dbReference>
<comment type="similarity">
    <text evidence="1 9">Belongs to the GHMP kinase family. IspE subfamily.</text>
</comment>
<feature type="active site" evidence="9">
    <location>
        <position position="140"/>
    </location>
</feature>
<keyword evidence="9" id="KW-0414">Isoprene biosynthesis</keyword>
<dbReference type="Proteomes" id="UP000568050">
    <property type="component" value="Unassembled WGS sequence"/>
</dbReference>
<dbReference type="PRINTS" id="PR00958">
    <property type="entry name" value="HOMSERKINASE"/>
</dbReference>
<name>A0A839QQ50_9MICO</name>
<dbReference type="Gene3D" id="3.30.70.890">
    <property type="entry name" value="GHMP kinase, C-terminal domain"/>
    <property type="match status" value="1"/>
</dbReference>
<protein>
    <recommendedName>
        <fullName evidence="3 9">4-diphosphocytidyl-2-C-methyl-D-erythritol kinase</fullName>
        <shortName evidence="9">CMK</shortName>
        <ecNumber evidence="2 9">2.7.1.148</ecNumber>
    </recommendedName>
    <alternativeName>
        <fullName evidence="8 9">4-(cytidine-5'-diphospho)-2-C-methyl-D-erythritol kinase</fullName>
    </alternativeName>
</protein>
<reference evidence="12 13" key="1">
    <citation type="submission" date="2020-08" db="EMBL/GenBank/DDBJ databases">
        <title>Sequencing the genomes of 1000 actinobacteria strains.</title>
        <authorList>
            <person name="Klenk H.-P."/>
        </authorList>
    </citation>
    <scope>NUCLEOTIDE SEQUENCE [LARGE SCALE GENOMIC DNA]</scope>
    <source>
        <strain evidence="12 13">DSM 23040</strain>
    </source>
</reference>
<keyword evidence="13" id="KW-1185">Reference proteome</keyword>
<dbReference type="UniPathway" id="UPA00056">
    <property type="reaction ID" value="UER00094"/>
</dbReference>
<feature type="active site" evidence="9">
    <location>
        <position position="8"/>
    </location>
</feature>
<evidence type="ECO:0000256" key="5">
    <source>
        <dbReference type="ARBA" id="ARBA00022741"/>
    </source>
</evidence>
<evidence type="ECO:0000256" key="9">
    <source>
        <dbReference type="HAMAP-Rule" id="MF_00061"/>
    </source>
</evidence>
<dbReference type="InterPro" id="IPR020568">
    <property type="entry name" value="Ribosomal_Su5_D2-typ_SF"/>
</dbReference>
<comment type="function">
    <text evidence="9">Catalyzes the phosphorylation of the position 2 hydroxy group of 4-diphosphocytidyl-2C-methyl-D-erythritol.</text>
</comment>
<feature type="domain" description="GHMP kinase N-terminal" evidence="10">
    <location>
        <begin position="65"/>
        <end position="147"/>
    </location>
</feature>
<evidence type="ECO:0000256" key="2">
    <source>
        <dbReference type="ARBA" id="ARBA00012052"/>
    </source>
</evidence>
<accession>A0A839QQ50</accession>
<keyword evidence="6 9" id="KW-0418">Kinase</keyword>
<dbReference type="AlphaFoldDB" id="A0A839QQ50"/>
<sequence length="304" mass="31093">MTVHAPGKINLSLRCGRADERGYHRLATVFHAVDLVETITAERADDLTVTMSGAGSEHLPVDGTNLVVRAARAIHERAAVLGRPVGGSARIHVDKQVPVAGGMGGGSADAAGTLVALNRLWGLELGLHELTVLARDLGADVAFPLLGRTALGTEYGDVLEAVPAAGSWHWLLIEPGGGLSTPGIFRRFDELTAAAGRPVPEQPDADSALLTALADGDLHRVGALMDNDLQAAAFDADPRLRALIATARTAGALGAVVSGSGPTIAVLAVSGEHAAQLEQAILADHDVARTHRVGGGAAGAHVTA</sequence>
<evidence type="ECO:0000259" key="10">
    <source>
        <dbReference type="Pfam" id="PF00288"/>
    </source>
</evidence>
<comment type="caution">
    <text evidence="12">The sequence shown here is derived from an EMBL/GenBank/DDBJ whole genome shotgun (WGS) entry which is preliminary data.</text>
</comment>
<keyword evidence="7 9" id="KW-0067">ATP-binding</keyword>
<evidence type="ECO:0000256" key="3">
    <source>
        <dbReference type="ARBA" id="ARBA00017473"/>
    </source>
</evidence>
<dbReference type="NCBIfam" id="NF002870">
    <property type="entry name" value="PRK03188.1"/>
    <property type="match status" value="1"/>
</dbReference>
<dbReference type="InterPro" id="IPR014721">
    <property type="entry name" value="Ribsml_uS5_D2-typ_fold_subgr"/>
</dbReference>
<dbReference type="InterPro" id="IPR013750">
    <property type="entry name" value="GHMP_kinase_C_dom"/>
</dbReference>
<evidence type="ECO:0000256" key="6">
    <source>
        <dbReference type="ARBA" id="ARBA00022777"/>
    </source>
</evidence>
<organism evidence="12 13">
    <name type="scientific">Helcobacillus massiliensis</name>
    <dbReference type="NCBI Taxonomy" id="521392"/>
    <lineage>
        <taxon>Bacteria</taxon>
        <taxon>Bacillati</taxon>
        <taxon>Actinomycetota</taxon>
        <taxon>Actinomycetes</taxon>
        <taxon>Micrococcales</taxon>
        <taxon>Dermabacteraceae</taxon>
        <taxon>Helcobacillus</taxon>
    </lineage>
</organism>
<evidence type="ECO:0000259" key="11">
    <source>
        <dbReference type="Pfam" id="PF08544"/>
    </source>
</evidence>
<dbReference type="Pfam" id="PF00288">
    <property type="entry name" value="GHMP_kinases_N"/>
    <property type="match status" value="1"/>
</dbReference>
<dbReference type="InterPro" id="IPR006204">
    <property type="entry name" value="GHMP_kinase_N_dom"/>
</dbReference>
<dbReference type="HAMAP" id="MF_00061">
    <property type="entry name" value="IspE"/>
    <property type="match status" value="1"/>
</dbReference>
<dbReference type="PANTHER" id="PTHR43527:SF2">
    <property type="entry name" value="4-DIPHOSPHOCYTIDYL-2-C-METHYL-D-ERYTHRITOL KINASE, CHLOROPLASTIC"/>
    <property type="match status" value="1"/>
</dbReference>
<evidence type="ECO:0000313" key="12">
    <source>
        <dbReference type="EMBL" id="MBB3022623.1"/>
    </source>
</evidence>
<keyword evidence="4 9" id="KW-0808">Transferase</keyword>
<feature type="binding site" evidence="9">
    <location>
        <begin position="98"/>
        <end position="108"/>
    </location>
    <ligand>
        <name>ATP</name>
        <dbReference type="ChEBI" id="CHEBI:30616"/>
    </ligand>
</feature>
<gene>
    <name evidence="9" type="primary">ispE</name>
    <name evidence="12" type="ORF">FHX50_000871</name>
</gene>
<dbReference type="Gene3D" id="3.30.230.10">
    <property type="match status" value="1"/>
</dbReference>
<proteinExistence type="inferred from homology"/>
<feature type="domain" description="GHMP kinase C-terminal" evidence="11">
    <location>
        <begin position="210"/>
        <end position="281"/>
    </location>
</feature>
<evidence type="ECO:0000256" key="7">
    <source>
        <dbReference type="ARBA" id="ARBA00022840"/>
    </source>
</evidence>
<dbReference type="PANTHER" id="PTHR43527">
    <property type="entry name" value="4-DIPHOSPHOCYTIDYL-2-C-METHYL-D-ERYTHRITOL KINASE, CHLOROPLASTIC"/>
    <property type="match status" value="1"/>
</dbReference>
<dbReference type="SUPFAM" id="SSF55060">
    <property type="entry name" value="GHMP Kinase, C-terminal domain"/>
    <property type="match status" value="1"/>
</dbReference>
<dbReference type="EC" id="2.7.1.148" evidence="2 9"/>
<dbReference type="SUPFAM" id="SSF54211">
    <property type="entry name" value="Ribosomal protein S5 domain 2-like"/>
    <property type="match status" value="1"/>
</dbReference>
<dbReference type="InterPro" id="IPR036554">
    <property type="entry name" value="GHMP_kinase_C_sf"/>
</dbReference>
<dbReference type="EMBL" id="JACHWP010000001">
    <property type="protein sequence ID" value="MBB3022623.1"/>
    <property type="molecule type" value="Genomic_DNA"/>
</dbReference>
<dbReference type="InterPro" id="IPR004424">
    <property type="entry name" value="IspE"/>
</dbReference>
<dbReference type="PIRSF" id="PIRSF010376">
    <property type="entry name" value="IspE"/>
    <property type="match status" value="1"/>
</dbReference>
<evidence type="ECO:0000256" key="4">
    <source>
        <dbReference type="ARBA" id="ARBA00022679"/>
    </source>
</evidence>
<evidence type="ECO:0000256" key="1">
    <source>
        <dbReference type="ARBA" id="ARBA00009684"/>
    </source>
</evidence>
<keyword evidence="5 9" id="KW-0547">Nucleotide-binding</keyword>
<dbReference type="Pfam" id="PF08544">
    <property type="entry name" value="GHMP_kinases_C"/>
    <property type="match status" value="1"/>
</dbReference>
<comment type="catalytic activity">
    <reaction evidence="9">
        <text>4-CDP-2-C-methyl-D-erythritol + ATP = 4-CDP-2-C-methyl-D-erythritol 2-phosphate + ADP + H(+)</text>
        <dbReference type="Rhea" id="RHEA:18437"/>
        <dbReference type="ChEBI" id="CHEBI:15378"/>
        <dbReference type="ChEBI" id="CHEBI:30616"/>
        <dbReference type="ChEBI" id="CHEBI:57823"/>
        <dbReference type="ChEBI" id="CHEBI:57919"/>
        <dbReference type="ChEBI" id="CHEBI:456216"/>
        <dbReference type="EC" id="2.7.1.148"/>
    </reaction>
</comment>
<dbReference type="NCBIfam" id="TIGR00154">
    <property type="entry name" value="ispE"/>
    <property type="match status" value="1"/>
</dbReference>